<keyword evidence="1" id="KW-1133">Transmembrane helix</keyword>
<evidence type="ECO:0000313" key="2">
    <source>
        <dbReference type="EMBL" id="QMW21471.1"/>
    </source>
</evidence>
<dbReference type="RefSeq" id="WP_182294320.1">
    <property type="nucleotide sequence ID" value="NZ_CP059851.1"/>
</dbReference>
<dbReference type="AlphaFoldDB" id="A0A7G5IDM9"/>
<feature type="transmembrane region" description="Helical" evidence="1">
    <location>
        <begin position="57"/>
        <end position="74"/>
    </location>
</feature>
<name>A0A7G5IDM9_9SPHN</name>
<evidence type="ECO:0000256" key="1">
    <source>
        <dbReference type="SAM" id="Phobius"/>
    </source>
</evidence>
<keyword evidence="1" id="KW-0812">Transmembrane</keyword>
<evidence type="ECO:0000313" key="3">
    <source>
        <dbReference type="Proteomes" id="UP000515292"/>
    </source>
</evidence>
<dbReference type="EMBL" id="CP059851">
    <property type="protein sequence ID" value="QMW21471.1"/>
    <property type="molecule type" value="Genomic_DNA"/>
</dbReference>
<feature type="transmembrane region" description="Helical" evidence="1">
    <location>
        <begin position="32"/>
        <end position="51"/>
    </location>
</feature>
<feature type="transmembrane region" description="Helical" evidence="1">
    <location>
        <begin position="144"/>
        <end position="163"/>
    </location>
</feature>
<protein>
    <submittedName>
        <fullName evidence="2">Uncharacterized protein</fullName>
    </submittedName>
</protein>
<sequence length="177" mass="18677">MQPTDATAPPFDLLELQSLRAELLLRMAVQNLILVLLLPLLLATFIVQLILPATAPLAALGFTVTAGAGALIWCHQGARQVQLKAYLMLLAARHTPDGGWESWLPDHPIGGRLGSRWFISTKGVLLGSQAAALVAAIIQAGLQPLPMLATVAAIAVTAFFLLLNPKESTAPIPGRPG</sequence>
<feature type="transmembrane region" description="Helical" evidence="1">
    <location>
        <begin position="117"/>
        <end position="138"/>
    </location>
</feature>
<keyword evidence="1" id="KW-0472">Membrane</keyword>
<dbReference type="Proteomes" id="UP000515292">
    <property type="component" value="Chromosome"/>
</dbReference>
<proteinExistence type="predicted"/>
<gene>
    <name evidence="2" type="ORF">H3309_08485</name>
</gene>
<reference evidence="2 3" key="1">
    <citation type="submission" date="2020-07" db="EMBL/GenBank/DDBJ databases">
        <title>Complete genome sequence for Sandaracinobacter sp. M6.</title>
        <authorList>
            <person name="Tang Y."/>
            <person name="Liu Q."/>
            <person name="Guo Z."/>
            <person name="Lei P."/>
            <person name="Huang B."/>
        </authorList>
    </citation>
    <scope>NUCLEOTIDE SEQUENCE [LARGE SCALE GENOMIC DNA]</scope>
    <source>
        <strain evidence="2 3">M6</strain>
    </source>
</reference>
<dbReference type="KEGG" id="sand:H3309_08485"/>
<organism evidence="2 3">
    <name type="scientific">Sandaracinobacteroides saxicola</name>
    <dbReference type="NCBI Taxonomy" id="2759707"/>
    <lineage>
        <taxon>Bacteria</taxon>
        <taxon>Pseudomonadati</taxon>
        <taxon>Pseudomonadota</taxon>
        <taxon>Alphaproteobacteria</taxon>
        <taxon>Sphingomonadales</taxon>
        <taxon>Sphingosinicellaceae</taxon>
        <taxon>Sandaracinobacteroides</taxon>
    </lineage>
</organism>
<accession>A0A7G5IDM9</accession>
<keyword evidence="3" id="KW-1185">Reference proteome</keyword>